<dbReference type="Pfam" id="PF13524">
    <property type="entry name" value="Glyco_trans_1_2"/>
    <property type="match status" value="1"/>
</dbReference>
<proteinExistence type="predicted"/>
<comment type="caution">
    <text evidence="2">The sequence shown here is derived from an EMBL/GenBank/DDBJ whole genome shotgun (WGS) entry which is preliminary data.</text>
</comment>
<gene>
    <name evidence="2" type="ORF">A7979_03740</name>
</gene>
<evidence type="ECO:0000313" key="2">
    <source>
        <dbReference type="EMBL" id="ORC16444.1"/>
    </source>
</evidence>
<dbReference type="EMBL" id="LXWF01000040">
    <property type="protein sequence ID" value="ORC16444.1"/>
    <property type="molecule type" value="Genomic_DNA"/>
</dbReference>
<evidence type="ECO:0000313" key="3">
    <source>
        <dbReference type="Proteomes" id="UP000192359"/>
    </source>
</evidence>
<keyword evidence="3" id="KW-1185">Reference proteome</keyword>
<dbReference type="Proteomes" id="UP000192359">
    <property type="component" value="Unassembled WGS sequence"/>
</dbReference>
<evidence type="ECO:0000259" key="1">
    <source>
        <dbReference type="Pfam" id="PF13524"/>
    </source>
</evidence>
<dbReference type="SUPFAM" id="SSF53448">
    <property type="entry name" value="Nucleotide-diphospho-sugar transferases"/>
    <property type="match status" value="1"/>
</dbReference>
<dbReference type="AlphaFoldDB" id="A0A1Y1RNK8"/>
<protein>
    <recommendedName>
        <fullName evidence="1">Spore protein YkvP/CgeB glycosyl transferase-like domain-containing protein</fullName>
    </recommendedName>
</protein>
<feature type="domain" description="Spore protein YkvP/CgeB glycosyl transferase-like" evidence="1">
    <location>
        <begin position="278"/>
        <end position="419"/>
    </location>
</feature>
<organism evidence="2 3">
    <name type="scientific">Rothia nasimurium</name>
    <dbReference type="NCBI Taxonomy" id="85336"/>
    <lineage>
        <taxon>Bacteria</taxon>
        <taxon>Bacillati</taxon>
        <taxon>Actinomycetota</taxon>
        <taxon>Actinomycetes</taxon>
        <taxon>Micrococcales</taxon>
        <taxon>Micrococcaceae</taxon>
        <taxon>Rothia</taxon>
    </lineage>
</organism>
<dbReference type="RefSeq" id="WP_237224695.1">
    <property type="nucleotide sequence ID" value="NZ_LXWF01000040.1"/>
</dbReference>
<sequence length="663" mass="73834">MLGRTRVHTMLLNTRKKVWHLRHGGLTQLKVFIQRERALGRNQGSLAQGAQGSGLLWGQEAVAEVPAVRKDARLGSGYRLEFDPLRALPLPKTYPGVKVAVILDDFSLQAWGAEFETLVLRPDTWQAQLDETPVDFLLVESAWAGNGGAWQYHLTGPSAPRPAVLALVTWCREHKIPTVFWNKEDPPHFDDFLATARLFDYVLTSDSNTVPRYTQELGHERVSPLSFAAAPSVHNPVRASGFVASRGVAFAGTYFAHKFPERREQMDALLTGALVAARKSKEPFEIYSRFWGKGERYQFPEPFDGQVVGSLPYPAMVRAYKAHKVFLNVNSVVDSPSMCARRIFEILASGTAVVTTGSAAVRNFFDEEQVLVADDAEQAELKIRALLNSSMLRGRSVHLAQREIWARHTYAHRAQQLIDTLGLPAQPHPRSLVASPLVSVLAPTMRPQQLGHVFETVGRQKDVRVQLVALTHGFEVPQQAAQELADQHGLADVVLLSADSDLTLGACLNLMVARAAGNVLAKIDDDDLYGDYYLRDMINALRFSGADVVGKSAYYVYLEGHNVTVLRRPELEHRFTDFIAGPTLVGWAETFRAHPFEDRTRGEDTAFVRSVVDSGGLVYATDRYNFVQRRLADQSHTWQVDDYLLLANGQATYAGLNRADMMF</sequence>
<dbReference type="InterPro" id="IPR029044">
    <property type="entry name" value="Nucleotide-diphossugar_trans"/>
</dbReference>
<dbReference type="Gene3D" id="3.90.550.10">
    <property type="entry name" value="Spore Coat Polysaccharide Biosynthesis Protein SpsA, Chain A"/>
    <property type="match status" value="1"/>
</dbReference>
<name>A0A1Y1RNK8_9MICC</name>
<dbReference type="InterPro" id="IPR055259">
    <property type="entry name" value="YkvP/CgeB_Glyco_trans-like"/>
</dbReference>
<accession>A0A1Y1RNK8</accession>
<dbReference type="Gene3D" id="3.40.50.2000">
    <property type="entry name" value="Glycogen Phosphorylase B"/>
    <property type="match status" value="1"/>
</dbReference>
<reference evidence="2 3" key="1">
    <citation type="submission" date="2016-05" db="EMBL/GenBank/DDBJ databases">
        <title>Draft genome sequence of a porcine commensal Rothia nasimurium.</title>
        <authorList>
            <person name="Gaiser R.A."/>
            <person name="Van Baarlen P."/>
            <person name="Wells J.M."/>
        </authorList>
    </citation>
    <scope>NUCLEOTIDE SEQUENCE [LARGE SCALE GENOMIC DNA]</scope>
    <source>
        <strain evidence="2 3">PT-32</strain>
    </source>
</reference>